<evidence type="ECO:0000256" key="6">
    <source>
        <dbReference type="ARBA" id="ARBA00023136"/>
    </source>
</evidence>
<evidence type="ECO:0000256" key="4">
    <source>
        <dbReference type="ARBA" id="ARBA00022989"/>
    </source>
</evidence>
<dbReference type="Pfam" id="PF10613">
    <property type="entry name" value="Lig_chan-Glu_bd"/>
    <property type="match status" value="1"/>
</dbReference>
<evidence type="ECO:0000256" key="7">
    <source>
        <dbReference type="ARBA" id="ARBA00023170"/>
    </source>
</evidence>
<keyword evidence="9" id="KW-1071">Ligand-gated ion channel</keyword>
<comment type="caution">
    <text evidence="13">The sequence shown here is derived from an EMBL/GenBank/DDBJ whole genome shotgun (WGS) entry which is preliminary data.</text>
</comment>
<evidence type="ECO:0000256" key="1">
    <source>
        <dbReference type="ARBA" id="ARBA00004141"/>
    </source>
</evidence>
<dbReference type="GO" id="GO:0016020">
    <property type="term" value="C:membrane"/>
    <property type="evidence" value="ECO:0007669"/>
    <property type="project" value="UniProtKB-SubCell"/>
</dbReference>
<evidence type="ECO:0000256" key="10">
    <source>
        <dbReference type="ARBA" id="ARBA00023303"/>
    </source>
</evidence>
<keyword evidence="3 11" id="KW-0812">Transmembrane</keyword>
<sequence>MGFTYIAREVRDGQYGVLLPNGTWTGIIGEVSQGYADLGVGPISTTAERETVIDFTAPYYDYAGLQILIYHSITPTSMFGFVETFDGYVWLVWMAFLVVTSTLLFVFHFLTYKVFSTKTKEEKLMSLSDALWFVMASISLQGPDRYRISFSSRVLVIGFWFFCQIMLATYTANMAAFMTSKRLSFDIKSLADLNDQNTLAYSALSGSASETYFRRMTAIEDRFFEVWRNMSYSSTESNDLTVWDYPLNDLYTRIFKEINKTGFITTSAEGVQRVLNERFAFIHETPMIKYEQTKHCNLEAAGEIFSSKPYAFVLPENSPLKKNFNSKILGFQSGTFLNTLKEKWWPDTLNCETEDDSTAGLPLNNLLGVIIMTSVGCALGIIILALEIYFYRRTKHKLQVCFTISFSFKSFVPLQNDLIPRFGFAFFPGSYACGLLI</sequence>
<feature type="domain" description="Ionotropic glutamate receptor C-terminal" evidence="12">
    <location>
        <begin position="1"/>
        <end position="347"/>
    </location>
</feature>
<dbReference type="SUPFAM" id="SSF53850">
    <property type="entry name" value="Periplasmic binding protein-like II"/>
    <property type="match status" value="1"/>
</dbReference>
<feature type="transmembrane region" description="Helical" evidence="11">
    <location>
        <begin position="154"/>
        <end position="178"/>
    </location>
</feature>
<name>A0AA88Y1H8_PINIB</name>
<comment type="subcellular location">
    <subcellularLocation>
        <location evidence="1">Membrane</location>
        <topology evidence="1">Multi-pass membrane protein</topology>
    </subcellularLocation>
</comment>
<evidence type="ECO:0000256" key="8">
    <source>
        <dbReference type="ARBA" id="ARBA00023180"/>
    </source>
</evidence>
<feature type="transmembrane region" description="Helical" evidence="11">
    <location>
        <begin position="88"/>
        <end position="112"/>
    </location>
</feature>
<dbReference type="EMBL" id="VSWD01000010">
    <property type="protein sequence ID" value="KAK3090964.1"/>
    <property type="molecule type" value="Genomic_DNA"/>
</dbReference>
<keyword evidence="5" id="KW-0406">Ion transport</keyword>
<proteinExistence type="predicted"/>
<keyword evidence="6 11" id="KW-0472">Membrane</keyword>
<reference evidence="13" key="1">
    <citation type="submission" date="2019-08" db="EMBL/GenBank/DDBJ databases">
        <title>The improved chromosome-level genome for the pearl oyster Pinctada fucata martensii using PacBio sequencing and Hi-C.</title>
        <authorList>
            <person name="Zheng Z."/>
        </authorList>
    </citation>
    <scope>NUCLEOTIDE SEQUENCE</scope>
    <source>
        <strain evidence="13">ZZ-2019</strain>
        <tissue evidence="13">Adductor muscle</tissue>
    </source>
</reference>
<evidence type="ECO:0000256" key="2">
    <source>
        <dbReference type="ARBA" id="ARBA00022448"/>
    </source>
</evidence>
<keyword evidence="7" id="KW-0675">Receptor</keyword>
<keyword evidence="10" id="KW-0407">Ion channel</keyword>
<dbReference type="GO" id="GO:0015276">
    <property type="term" value="F:ligand-gated monoatomic ion channel activity"/>
    <property type="evidence" value="ECO:0007669"/>
    <property type="project" value="InterPro"/>
</dbReference>
<feature type="transmembrane region" description="Helical" evidence="11">
    <location>
        <begin position="366"/>
        <end position="391"/>
    </location>
</feature>
<keyword evidence="8" id="KW-0325">Glycoprotein</keyword>
<dbReference type="Proteomes" id="UP001186944">
    <property type="component" value="Unassembled WGS sequence"/>
</dbReference>
<dbReference type="InterPro" id="IPR019594">
    <property type="entry name" value="Glu/Gly-bd"/>
</dbReference>
<organism evidence="13 14">
    <name type="scientific">Pinctada imbricata</name>
    <name type="common">Atlantic pearl-oyster</name>
    <name type="synonym">Pinctada martensii</name>
    <dbReference type="NCBI Taxonomy" id="66713"/>
    <lineage>
        <taxon>Eukaryota</taxon>
        <taxon>Metazoa</taxon>
        <taxon>Spiralia</taxon>
        <taxon>Lophotrochozoa</taxon>
        <taxon>Mollusca</taxon>
        <taxon>Bivalvia</taxon>
        <taxon>Autobranchia</taxon>
        <taxon>Pteriomorphia</taxon>
        <taxon>Pterioida</taxon>
        <taxon>Pterioidea</taxon>
        <taxon>Pteriidae</taxon>
        <taxon>Pinctada</taxon>
    </lineage>
</organism>
<keyword evidence="14" id="KW-1185">Reference proteome</keyword>
<dbReference type="PANTHER" id="PTHR18966">
    <property type="entry name" value="IONOTROPIC GLUTAMATE RECEPTOR"/>
    <property type="match status" value="1"/>
</dbReference>
<dbReference type="Pfam" id="PF00060">
    <property type="entry name" value="Lig_chan"/>
    <property type="match status" value="1"/>
</dbReference>
<evidence type="ECO:0000256" key="3">
    <source>
        <dbReference type="ARBA" id="ARBA00022692"/>
    </source>
</evidence>
<keyword evidence="2" id="KW-0813">Transport</keyword>
<gene>
    <name evidence="13" type="ORF">FSP39_016092</name>
</gene>
<dbReference type="Gene3D" id="1.10.287.70">
    <property type="match status" value="1"/>
</dbReference>
<dbReference type="SMART" id="SM00079">
    <property type="entry name" value="PBPe"/>
    <property type="match status" value="1"/>
</dbReference>
<evidence type="ECO:0000313" key="13">
    <source>
        <dbReference type="EMBL" id="KAK3090964.1"/>
    </source>
</evidence>
<protein>
    <recommendedName>
        <fullName evidence="12">Ionotropic glutamate receptor C-terminal domain-containing protein</fullName>
    </recommendedName>
</protein>
<dbReference type="InterPro" id="IPR001320">
    <property type="entry name" value="Iontro_rcpt_C"/>
</dbReference>
<evidence type="ECO:0000256" key="11">
    <source>
        <dbReference type="SAM" id="Phobius"/>
    </source>
</evidence>
<evidence type="ECO:0000256" key="9">
    <source>
        <dbReference type="ARBA" id="ARBA00023286"/>
    </source>
</evidence>
<dbReference type="SUPFAM" id="SSF81324">
    <property type="entry name" value="Voltage-gated potassium channels"/>
    <property type="match status" value="1"/>
</dbReference>
<dbReference type="InterPro" id="IPR015683">
    <property type="entry name" value="Ionotropic_Glu_rcpt"/>
</dbReference>
<accession>A0AA88Y1H8</accession>
<evidence type="ECO:0000256" key="5">
    <source>
        <dbReference type="ARBA" id="ARBA00023065"/>
    </source>
</evidence>
<evidence type="ECO:0000259" key="12">
    <source>
        <dbReference type="SMART" id="SM00079"/>
    </source>
</evidence>
<evidence type="ECO:0000313" key="14">
    <source>
        <dbReference type="Proteomes" id="UP001186944"/>
    </source>
</evidence>
<keyword evidence="4 11" id="KW-1133">Transmembrane helix</keyword>
<dbReference type="AlphaFoldDB" id="A0AA88Y1H8"/>
<dbReference type="Gene3D" id="3.40.190.10">
    <property type="entry name" value="Periplasmic binding protein-like II"/>
    <property type="match status" value="2"/>
</dbReference>